<gene>
    <name evidence="1" type="ORF">COO91_06555</name>
</gene>
<proteinExistence type="predicted"/>
<reference evidence="1 2" key="1">
    <citation type="submission" date="2017-11" db="EMBL/GenBank/DDBJ databases">
        <title>Complete genome of a free-living desiccation-tolerant cyanobacterium and its photosynthetic adaptation to extreme terrestrial habitat.</title>
        <authorList>
            <person name="Shang J."/>
        </authorList>
    </citation>
    <scope>NUCLEOTIDE SEQUENCE [LARGE SCALE GENOMIC DNA]</scope>
    <source>
        <strain evidence="1 2">CCNUN1</strain>
    </source>
</reference>
<dbReference type="OrthoDB" id="9853928at2"/>
<accession>A0A2K8SYL4</accession>
<evidence type="ECO:0000313" key="1">
    <source>
        <dbReference type="EMBL" id="AUB40538.1"/>
    </source>
</evidence>
<dbReference type="RefSeq" id="WP_100901223.1">
    <property type="nucleotide sequence ID" value="NZ_CAWNNC010000001.1"/>
</dbReference>
<organism evidence="1 2">
    <name type="scientific">Nostoc flagelliforme CCNUN1</name>
    <dbReference type="NCBI Taxonomy" id="2038116"/>
    <lineage>
        <taxon>Bacteria</taxon>
        <taxon>Bacillati</taxon>
        <taxon>Cyanobacteriota</taxon>
        <taxon>Cyanophyceae</taxon>
        <taxon>Nostocales</taxon>
        <taxon>Nostocaceae</taxon>
        <taxon>Nostoc</taxon>
    </lineage>
</organism>
<sequence length="503" mass="57588">MKDSIFNNKIDKYQLKITQKTRGRMVAKVLENLTGNIPTAQQITYVYSLLRIRNQKAIKCEPNDYLQVPVKYLLSLMTPYSADDYDNKLKNKSQKYMATVTKKPIKTLANFITVTKHNKGYCRRFMIGDKMMKEIKEEVNKIVNGDYRDKLEYIKPDLNVGLKVASWGGGALRSDERPDVSTKAWEKLKVSKFVFDWKLYDSREGKTFNTNLKLNDDQQEALTSALDDIRETNAPQYHGKFYIQGPGRLYTSGGPMALIREIRKHYVKPTNKSNKVLELDLKCAQLLILCDILGAVDTKQQILSIIKNESIWKYIGPATLHKQVKKVIIYGFCFGANMHELPYIASKKATKELGYKVSVIKEIITDCFSGILKPLVILRDEWLSNFTVDKIEAGEVDQVIYTNALGLKFSLNKELAQYKKELIGKKVDSYKIGGKLLSHLAQGAEQLIIQRMIAEEIDENILTYSYDGLSLEVEPAKVTEVQARLTSWLAQEYPESFLDFEVY</sequence>
<keyword evidence="2" id="KW-1185">Reference proteome</keyword>
<dbReference type="AlphaFoldDB" id="A0A2K8SYL4"/>
<name>A0A2K8SYL4_9NOSO</name>
<dbReference type="Proteomes" id="UP000232003">
    <property type="component" value="Chromosome"/>
</dbReference>
<dbReference type="KEGG" id="nfl:COO91_06555"/>
<dbReference type="EMBL" id="CP024785">
    <property type="protein sequence ID" value="AUB40538.1"/>
    <property type="molecule type" value="Genomic_DNA"/>
</dbReference>
<protein>
    <submittedName>
        <fullName evidence="1">Uncharacterized protein</fullName>
    </submittedName>
</protein>
<evidence type="ECO:0000313" key="2">
    <source>
        <dbReference type="Proteomes" id="UP000232003"/>
    </source>
</evidence>